<protein>
    <submittedName>
        <fullName evidence="2">Uncharacterized protein</fullName>
    </submittedName>
</protein>
<dbReference type="EMBL" id="BFEA01000177">
    <property type="protein sequence ID" value="GBG73079.1"/>
    <property type="molecule type" value="Genomic_DNA"/>
</dbReference>
<accession>A0A388KSR0</accession>
<proteinExistence type="predicted"/>
<reference evidence="2 3" key="1">
    <citation type="journal article" date="2018" name="Cell">
        <title>The Chara Genome: Secondary Complexity and Implications for Plant Terrestrialization.</title>
        <authorList>
            <person name="Nishiyama T."/>
            <person name="Sakayama H."/>
            <person name="Vries J.D."/>
            <person name="Buschmann H."/>
            <person name="Saint-Marcoux D."/>
            <person name="Ullrich K.K."/>
            <person name="Haas F.B."/>
            <person name="Vanderstraeten L."/>
            <person name="Becker D."/>
            <person name="Lang D."/>
            <person name="Vosolsobe S."/>
            <person name="Rombauts S."/>
            <person name="Wilhelmsson P.K.I."/>
            <person name="Janitza P."/>
            <person name="Kern R."/>
            <person name="Heyl A."/>
            <person name="Rumpler F."/>
            <person name="Villalobos L.I.A.C."/>
            <person name="Clay J.M."/>
            <person name="Skokan R."/>
            <person name="Toyoda A."/>
            <person name="Suzuki Y."/>
            <person name="Kagoshima H."/>
            <person name="Schijlen E."/>
            <person name="Tajeshwar N."/>
            <person name="Catarino B."/>
            <person name="Hetherington A.J."/>
            <person name="Saltykova A."/>
            <person name="Bonnot C."/>
            <person name="Breuninger H."/>
            <person name="Symeonidi A."/>
            <person name="Radhakrishnan G.V."/>
            <person name="Van Nieuwerburgh F."/>
            <person name="Deforce D."/>
            <person name="Chang C."/>
            <person name="Karol K.G."/>
            <person name="Hedrich R."/>
            <person name="Ulvskov P."/>
            <person name="Glockner G."/>
            <person name="Delwiche C.F."/>
            <person name="Petrasek J."/>
            <person name="Van de Peer Y."/>
            <person name="Friml J."/>
            <person name="Beilby M."/>
            <person name="Dolan L."/>
            <person name="Kohara Y."/>
            <person name="Sugano S."/>
            <person name="Fujiyama A."/>
            <person name="Delaux P.-M."/>
            <person name="Quint M."/>
            <person name="TheiBen G."/>
            <person name="Hagemann M."/>
            <person name="Harholt J."/>
            <person name="Dunand C."/>
            <person name="Zachgo S."/>
            <person name="Langdale J."/>
            <person name="Maumus F."/>
            <person name="Straeten D.V.D."/>
            <person name="Gould S.B."/>
            <person name="Rensing S.A."/>
        </authorList>
    </citation>
    <scope>NUCLEOTIDE SEQUENCE [LARGE SCALE GENOMIC DNA]</scope>
    <source>
        <strain evidence="2 3">S276</strain>
    </source>
</reference>
<dbReference type="Proteomes" id="UP000265515">
    <property type="component" value="Unassembled WGS sequence"/>
</dbReference>
<dbReference type="AlphaFoldDB" id="A0A388KSR0"/>
<name>A0A388KSR0_CHABU</name>
<organism evidence="2 3">
    <name type="scientific">Chara braunii</name>
    <name type="common">Braun's stonewort</name>
    <dbReference type="NCBI Taxonomy" id="69332"/>
    <lineage>
        <taxon>Eukaryota</taxon>
        <taxon>Viridiplantae</taxon>
        <taxon>Streptophyta</taxon>
        <taxon>Charophyceae</taxon>
        <taxon>Charales</taxon>
        <taxon>Characeae</taxon>
        <taxon>Chara</taxon>
    </lineage>
</organism>
<comment type="caution">
    <text evidence="2">The sequence shown here is derived from an EMBL/GenBank/DDBJ whole genome shotgun (WGS) entry which is preliminary data.</text>
</comment>
<feature type="compositionally biased region" description="Acidic residues" evidence="1">
    <location>
        <begin position="227"/>
        <end position="239"/>
    </location>
</feature>
<evidence type="ECO:0000256" key="1">
    <source>
        <dbReference type="SAM" id="MobiDB-lite"/>
    </source>
</evidence>
<evidence type="ECO:0000313" key="2">
    <source>
        <dbReference type="EMBL" id="GBG73079.1"/>
    </source>
</evidence>
<feature type="region of interest" description="Disordered" evidence="1">
    <location>
        <begin position="191"/>
        <end position="289"/>
    </location>
</feature>
<dbReference type="Gramene" id="GBG73079">
    <property type="protein sequence ID" value="GBG73079"/>
    <property type="gene ID" value="CBR_g12795"/>
</dbReference>
<keyword evidence="3" id="KW-1185">Reference proteome</keyword>
<evidence type="ECO:0000313" key="3">
    <source>
        <dbReference type="Proteomes" id="UP000265515"/>
    </source>
</evidence>
<feature type="compositionally biased region" description="Basic and acidic residues" evidence="1">
    <location>
        <begin position="273"/>
        <end position="283"/>
    </location>
</feature>
<gene>
    <name evidence="2" type="ORF">CBR_g12795</name>
</gene>
<sequence>MMDKLEDERVWSDVRVDDELVALKGGAPGLSLGKVLWGVGVPPREYMTDMRCHETAEHLTMKGQARGHDGSRLAVPQELGYDNGAVNVDDDGSHDVPLSALRTDTMAVGLDRPYDMKPEEDADDDEEGGEAQVQVMNTDLWMVRVTYFVEAAAARSSSVVPELANGGVMMLVLLVDDMEQVMDDVAVGEIHNEGVDEEDEHESGDRDKHLDEEDEHESGDRDKHLDDDDCEDHEEDEAHDQDADAQKNESGCEGQDGEEDAHHQDVGACENENQCKDENRCEDETGYSK</sequence>